<dbReference type="Proteomes" id="UP000610124">
    <property type="component" value="Unassembled WGS sequence"/>
</dbReference>
<dbReference type="KEGG" id="kau:B6264_22200"/>
<evidence type="ECO:0000256" key="7">
    <source>
        <dbReference type="PROSITE-ProRule" id="PRU01091"/>
    </source>
</evidence>
<reference evidence="10" key="5">
    <citation type="submission" date="2020-09" db="EMBL/GenBank/DDBJ databases">
        <authorList>
            <person name="Sun Q."/>
            <person name="Ohkuma M."/>
        </authorList>
    </citation>
    <scope>NUCLEOTIDE SEQUENCE</scope>
    <source>
        <strain evidence="10">JCM 4434</strain>
    </source>
</reference>
<reference evidence="11 12" key="2">
    <citation type="submission" date="2014-07" db="EMBL/GenBank/DDBJ databases">
        <authorList>
            <person name="Zhang J.E."/>
            <person name="Yang H."/>
            <person name="Guo J."/>
            <person name="Deng Z."/>
            <person name="Luo H."/>
            <person name="Luo M."/>
            <person name="Zhao B."/>
        </authorList>
    </citation>
    <scope>NUCLEOTIDE SEQUENCE [LARGE SCALE GENOMIC DNA]</scope>
    <source>
        <strain evidence="11">ATCC 10762</strain>
        <strain evidence="12">ATCC 10762 / DSM 40127 / CCM 3239 / JCM 4008 / LMG 5968 / NBRC 12843 / NCIMB 8234 / A-377</strain>
    </source>
</reference>
<dbReference type="RefSeq" id="WP_030556327.1">
    <property type="nucleotide sequence ID" value="NZ_BMUB01000030.1"/>
</dbReference>
<feature type="domain" description="Response regulatory" evidence="8">
    <location>
        <begin position="3"/>
        <end position="116"/>
    </location>
</feature>
<keyword evidence="12" id="KW-1185">Reference proteome</keyword>
<protein>
    <submittedName>
        <fullName evidence="11">DNA-binding response regulator</fullName>
    </submittedName>
</protein>
<dbReference type="CDD" id="cd00383">
    <property type="entry name" value="trans_reg_C"/>
    <property type="match status" value="1"/>
</dbReference>
<keyword evidence="2" id="KW-0902">Two-component regulatory system</keyword>
<feature type="modified residue" description="4-aspartylphosphate" evidence="6">
    <location>
        <position position="52"/>
    </location>
</feature>
<accession>A0A8H9HZL1</accession>
<name>A0A1E7NDW9_KITAU</name>
<evidence type="ECO:0000256" key="1">
    <source>
        <dbReference type="ARBA" id="ARBA00022553"/>
    </source>
</evidence>
<dbReference type="InterPro" id="IPR039420">
    <property type="entry name" value="WalR-like"/>
</dbReference>
<dbReference type="AlphaFoldDB" id="A0A1E7NDW9"/>
<dbReference type="PANTHER" id="PTHR48111:SF4">
    <property type="entry name" value="DNA-BINDING DUAL TRANSCRIPTIONAL REGULATOR OMPR"/>
    <property type="match status" value="1"/>
</dbReference>
<sequence>MASVLLVEDDPFVKWAVIRDLTNSSHTVRSVGTALEALREVSRNPPDIVVLDLGLPDLDGAEALKMMRSVSDVPVLIATARDQEAEIIQLLHEGADDYVTKPFSGEYLNARLAALLRRTSGGKRSETLVVGGLRVDVRRREASLNGRQLELARREFDMLACLAARPGEVVTRRELLAQVWQQPYGEDQTIDVHLSWLRRKFGERAASPRYLHTVRGVGVMLEAPPDHSPVSLS</sequence>
<evidence type="ECO:0000313" key="11">
    <source>
        <dbReference type="EMBL" id="OEV38845.1"/>
    </source>
</evidence>
<evidence type="ECO:0000256" key="5">
    <source>
        <dbReference type="ARBA" id="ARBA00023163"/>
    </source>
</evidence>
<dbReference type="InterPro" id="IPR036388">
    <property type="entry name" value="WH-like_DNA-bd_sf"/>
</dbReference>
<keyword evidence="1 6" id="KW-0597">Phosphoprotein</keyword>
<dbReference type="PROSITE" id="PS50110">
    <property type="entry name" value="RESPONSE_REGULATORY"/>
    <property type="match status" value="1"/>
</dbReference>
<evidence type="ECO:0000313" key="12">
    <source>
        <dbReference type="Proteomes" id="UP000037395"/>
    </source>
</evidence>
<dbReference type="GeneID" id="97489647"/>
<feature type="DNA-binding region" description="OmpR/PhoB-type" evidence="7">
    <location>
        <begin position="125"/>
        <end position="223"/>
    </location>
</feature>
<evidence type="ECO:0000256" key="6">
    <source>
        <dbReference type="PROSITE-ProRule" id="PRU00169"/>
    </source>
</evidence>
<dbReference type="OrthoDB" id="4174259at2"/>
<evidence type="ECO:0000256" key="2">
    <source>
        <dbReference type="ARBA" id="ARBA00023012"/>
    </source>
</evidence>
<keyword evidence="3" id="KW-0805">Transcription regulation</keyword>
<reference evidence="10" key="1">
    <citation type="journal article" date="2014" name="Int. J. Syst. Evol. Microbiol.">
        <title>Complete genome sequence of Corynebacterium casei LMG S-19264T (=DSM 44701T), isolated from a smear-ripened cheese.</title>
        <authorList>
            <consortium name="US DOE Joint Genome Institute (JGI-PGF)"/>
            <person name="Walter F."/>
            <person name="Albersmeier A."/>
            <person name="Kalinowski J."/>
            <person name="Ruckert C."/>
        </authorList>
    </citation>
    <scope>NUCLEOTIDE SEQUENCE</scope>
    <source>
        <strain evidence="10">JCM 4434</strain>
    </source>
</reference>
<dbReference type="GO" id="GO:0006355">
    <property type="term" value="P:regulation of DNA-templated transcription"/>
    <property type="evidence" value="ECO:0007669"/>
    <property type="project" value="InterPro"/>
</dbReference>
<gene>
    <name evidence="10" type="ORF">GCM10010502_67480</name>
    <name evidence="11" type="ORF">HS99_0019465</name>
</gene>
<proteinExistence type="predicted"/>
<evidence type="ECO:0000313" key="10">
    <source>
        <dbReference type="EMBL" id="GGV03367.1"/>
    </source>
</evidence>
<dbReference type="InterPro" id="IPR001789">
    <property type="entry name" value="Sig_transdc_resp-reg_receiver"/>
</dbReference>
<dbReference type="InterPro" id="IPR011006">
    <property type="entry name" value="CheY-like_superfamily"/>
</dbReference>
<dbReference type="Pfam" id="PF00072">
    <property type="entry name" value="Response_reg"/>
    <property type="match status" value="1"/>
</dbReference>
<accession>A0A1E7NDW9</accession>
<dbReference type="Gene3D" id="6.10.250.690">
    <property type="match status" value="1"/>
</dbReference>
<dbReference type="Pfam" id="PF00486">
    <property type="entry name" value="Trans_reg_C"/>
    <property type="match status" value="1"/>
</dbReference>
<dbReference type="GO" id="GO:0005829">
    <property type="term" value="C:cytosol"/>
    <property type="evidence" value="ECO:0007669"/>
    <property type="project" value="TreeGrafter"/>
</dbReference>
<comment type="caution">
    <text evidence="11">The sequence shown here is derived from an EMBL/GenBank/DDBJ whole genome shotgun (WGS) entry which is preliminary data.</text>
</comment>
<keyword evidence="4 7" id="KW-0238">DNA-binding</keyword>
<reference evidence="11" key="3">
    <citation type="submission" date="2016-08" db="EMBL/GenBank/DDBJ databases">
        <title>Sequencing, Assembly and Comparative Genomics of S. aureofaciens ATCC 10762.</title>
        <authorList>
            <person name="Gradnigo J.S."/>
            <person name="Johnson N."/>
            <person name="Somerville G.A."/>
        </authorList>
    </citation>
    <scope>NUCLEOTIDE SEQUENCE [LARGE SCALE GENOMIC DNA]</scope>
    <source>
        <strain evidence="11">ATCC 10762</strain>
    </source>
</reference>
<dbReference type="EMBL" id="BMUB01000030">
    <property type="protein sequence ID" value="GGV03367.1"/>
    <property type="molecule type" value="Genomic_DNA"/>
</dbReference>
<reference evidence="12" key="4">
    <citation type="submission" date="2016-08" db="EMBL/GenBank/DDBJ databases">
        <title>Sequencing, assembly and comparative genomics of S. aureofaciens ATCC 10762.</title>
        <authorList>
            <person name="Gradnigo J.S."/>
            <person name="Johnson N."/>
            <person name="Somerville G.A."/>
        </authorList>
    </citation>
    <scope>NUCLEOTIDE SEQUENCE [LARGE SCALE GENOMIC DNA]</scope>
    <source>
        <strain evidence="12">ATCC 10762 / DSM 40127 / CCM 3239 / JCM 4008 / LMG 5968 / NBRC 12843 / NCIMB 8234 / A-377</strain>
    </source>
</reference>
<dbReference type="Gene3D" id="1.10.10.10">
    <property type="entry name" value="Winged helix-like DNA-binding domain superfamily/Winged helix DNA-binding domain"/>
    <property type="match status" value="1"/>
</dbReference>
<keyword evidence="5" id="KW-0804">Transcription</keyword>
<dbReference type="PROSITE" id="PS51755">
    <property type="entry name" value="OMPR_PHOB"/>
    <property type="match status" value="1"/>
</dbReference>
<dbReference type="InterPro" id="IPR001867">
    <property type="entry name" value="OmpR/PhoB-type_DNA-bd"/>
</dbReference>
<dbReference type="FunFam" id="1.10.10.10:FF:000018">
    <property type="entry name" value="DNA-binding response regulator ResD"/>
    <property type="match status" value="1"/>
</dbReference>
<feature type="domain" description="OmpR/PhoB-type" evidence="9">
    <location>
        <begin position="125"/>
        <end position="223"/>
    </location>
</feature>
<dbReference type="Gene3D" id="3.40.50.2300">
    <property type="match status" value="1"/>
</dbReference>
<dbReference type="SUPFAM" id="SSF52172">
    <property type="entry name" value="CheY-like"/>
    <property type="match status" value="1"/>
</dbReference>
<dbReference type="PANTHER" id="PTHR48111">
    <property type="entry name" value="REGULATOR OF RPOS"/>
    <property type="match status" value="1"/>
</dbReference>
<evidence type="ECO:0000256" key="4">
    <source>
        <dbReference type="ARBA" id="ARBA00023125"/>
    </source>
</evidence>
<dbReference type="SMART" id="SM00448">
    <property type="entry name" value="REC"/>
    <property type="match status" value="1"/>
</dbReference>
<evidence type="ECO:0000259" key="9">
    <source>
        <dbReference type="PROSITE" id="PS51755"/>
    </source>
</evidence>
<dbReference type="GO" id="GO:0032993">
    <property type="term" value="C:protein-DNA complex"/>
    <property type="evidence" value="ECO:0007669"/>
    <property type="project" value="TreeGrafter"/>
</dbReference>
<dbReference type="SMART" id="SM00862">
    <property type="entry name" value="Trans_reg_C"/>
    <property type="match status" value="1"/>
</dbReference>
<evidence type="ECO:0000256" key="3">
    <source>
        <dbReference type="ARBA" id="ARBA00023015"/>
    </source>
</evidence>
<dbReference type="EMBL" id="JPRF03000012">
    <property type="protein sequence ID" value="OEV38845.1"/>
    <property type="molecule type" value="Genomic_DNA"/>
</dbReference>
<dbReference type="GO" id="GO:0000156">
    <property type="term" value="F:phosphorelay response regulator activity"/>
    <property type="evidence" value="ECO:0007669"/>
    <property type="project" value="TreeGrafter"/>
</dbReference>
<dbReference type="GO" id="GO:0000976">
    <property type="term" value="F:transcription cis-regulatory region binding"/>
    <property type="evidence" value="ECO:0007669"/>
    <property type="project" value="TreeGrafter"/>
</dbReference>
<evidence type="ECO:0000259" key="8">
    <source>
        <dbReference type="PROSITE" id="PS50110"/>
    </source>
</evidence>
<organism evidence="11 12">
    <name type="scientific">Kitasatospora aureofaciens</name>
    <name type="common">Streptomyces aureofaciens</name>
    <dbReference type="NCBI Taxonomy" id="1894"/>
    <lineage>
        <taxon>Bacteria</taxon>
        <taxon>Bacillati</taxon>
        <taxon>Actinomycetota</taxon>
        <taxon>Actinomycetes</taxon>
        <taxon>Kitasatosporales</taxon>
        <taxon>Streptomycetaceae</taxon>
        <taxon>Kitasatospora</taxon>
    </lineage>
</organism>
<dbReference type="Proteomes" id="UP000037395">
    <property type="component" value="Unassembled WGS sequence"/>
</dbReference>